<sequence length="91" mass="10108">MKNCNNCHAPIGFRSVLKSVNPVRITCSNCKARMPIKLLPVLVLIFLVSLVSIAAVVALIPYTEVMLLVLFGIAFAGEYFYYLLLRAGYLE</sequence>
<gene>
    <name evidence="2" type="ORF">ACFOEB_15435</name>
</gene>
<comment type="caution">
    <text evidence="2">The sequence shown here is derived from an EMBL/GenBank/DDBJ whole genome shotgun (WGS) entry which is preliminary data.</text>
</comment>
<protein>
    <recommendedName>
        <fullName evidence="4">CXXC-20-CXXC protein</fullName>
    </recommendedName>
</protein>
<feature type="transmembrane region" description="Helical" evidence="1">
    <location>
        <begin position="66"/>
        <end position="85"/>
    </location>
</feature>
<keyword evidence="3" id="KW-1185">Reference proteome</keyword>
<keyword evidence="1" id="KW-0472">Membrane</keyword>
<evidence type="ECO:0000313" key="3">
    <source>
        <dbReference type="Proteomes" id="UP001595548"/>
    </source>
</evidence>
<keyword evidence="1" id="KW-1133">Transmembrane helix</keyword>
<reference evidence="3" key="1">
    <citation type="journal article" date="2019" name="Int. J. Syst. Evol. Microbiol.">
        <title>The Global Catalogue of Microorganisms (GCM) 10K type strain sequencing project: providing services to taxonomists for standard genome sequencing and annotation.</title>
        <authorList>
            <consortium name="The Broad Institute Genomics Platform"/>
            <consortium name="The Broad Institute Genome Sequencing Center for Infectious Disease"/>
            <person name="Wu L."/>
            <person name="Ma J."/>
        </authorList>
    </citation>
    <scope>NUCLEOTIDE SEQUENCE [LARGE SCALE GENOMIC DNA]</scope>
    <source>
        <strain evidence="3">KCTC 52141</strain>
    </source>
</reference>
<name>A0ABV7HRU7_9GAMM</name>
<accession>A0ABV7HRU7</accession>
<evidence type="ECO:0000256" key="1">
    <source>
        <dbReference type="SAM" id="Phobius"/>
    </source>
</evidence>
<keyword evidence="1" id="KW-0812">Transmembrane</keyword>
<dbReference type="RefSeq" id="WP_382417908.1">
    <property type="nucleotide sequence ID" value="NZ_AP031500.1"/>
</dbReference>
<organism evidence="2 3">
    <name type="scientific">Gilvimarinus japonicus</name>
    <dbReference type="NCBI Taxonomy" id="1796469"/>
    <lineage>
        <taxon>Bacteria</taxon>
        <taxon>Pseudomonadati</taxon>
        <taxon>Pseudomonadota</taxon>
        <taxon>Gammaproteobacteria</taxon>
        <taxon>Cellvibrionales</taxon>
        <taxon>Cellvibrionaceae</taxon>
        <taxon>Gilvimarinus</taxon>
    </lineage>
</organism>
<evidence type="ECO:0008006" key="4">
    <source>
        <dbReference type="Google" id="ProtNLM"/>
    </source>
</evidence>
<evidence type="ECO:0000313" key="2">
    <source>
        <dbReference type="EMBL" id="MFC3156603.1"/>
    </source>
</evidence>
<dbReference type="Proteomes" id="UP001595548">
    <property type="component" value="Unassembled WGS sequence"/>
</dbReference>
<proteinExistence type="predicted"/>
<feature type="transmembrane region" description="Helical" evidence="1">
    <location>
        <begin position="38"/>
        <end position="60"/>
    </location>
</feature>
<dbReference type="EMBL" id="JBHRTL010000031">
    <property type="protein sequence ID" value="MFC3156603.1"/>
    <property type="molecule type" value="Genomic_DNA"/>
</dbReference>